<dbReference type="Proteomes" id="UP000244201">
    <property type="component" value="Chromosome"/>
</dbReference>
<dbReference type="SUPFAM" id="SSF52091">
    <property type="entry name" value="SpoIIaa-like"/>
    <property type="match status" value="1"/>
</dbReference>
<evidence type="ECO:0000313" key="2">
    <source>
        <dbReference type="EMBL" id="AVZ75506.1"/>
    </source>
</evidence>
<proteinExistence type="predicted"/>
<keyword evidence="3" id="KW-1185">Reference proteome</keyword>
<dbReference type="EMBL" id="CP026304">
    <property type="protein sequence ID" value="AVZ75506.1"/>
    <property type="molecule type" value="Genomic_DNA"/>
</dbReference>
<dbReference type="RefSeq" id="WP_108152802.1">
    <property type="nucleotide sequence ID" value="NZ_CP026304.1"/>
</dbReference>
<dbReference type="InterPro" id="IPR036513">
    <property type="entry name" value="STAS_dom_sf"/>
</dbReference>
<protein>
    <recommendedName>
        <fullName evidence="1">STAS domain-containing protein</fullName>
    </recommendedName>
</protein>
<evidence type="ECO:0000259" key="1">
    <source>
        <dbReference type="PROSITE" id="PS50801"/>
    </source>
</evidence>
<dbReference type="InterPro" id="IPR058548">
    <property type="entry name" value="MlaB-like_STAS"/>
</dbReference>
<reference evidence="2 3" key="1">
    <citation type="submission" date="2018-01" db="EMBL/GenBank/DDBJ databases">
        <title>Complete genome sequence of Streptomyces lunaelactis MM109T, a Ferroverdin A producer isolated from cave moonmilk deposits.</title>
        <authorList>
            <person name="Naome A."/>
            <person name="Martinet L."/>
            <person name="Maciejewska M."/>
            <person name="Anderssen S."/>
            <person name="Adam D."/>
            <person name="Tenconi E."/>
            <person name="Deflandre B."/>
            <person name="Arguelles-Arias A."/>
            <person name="Calusinska M."/>
            <person name="Copieters W."/>
            <person name="Karim L."/>
            <person name="Hanikenne M."/>
            <person name="Baurain D."/>
            <person name="van Wezel G."/>
            <person name="Smargiasso N."/>
            <person name="de Pauw E."/>
            <person name="Delfosse P."/>
            <person name="Rigali S."/>
        </authorList>
    </citation>
    <scope>NUCLEOTIDE SEQUENCE [LARGE SCALE GENOMIC DNA]</scope>
    <source>
        <strain evidence="2 3">MM109</strain>
    </source>
</reference>
<feature type="domain" description="STAS" evidence="1">
    <location>
        <begin position="26"/>
        <end position="117"/>
    </location>
</feature>
<dbReference type="Pfam" id="PF13466">
    <property type="entry name" value="STAS_2"/>
    <property type="match status" value="1"/>
</dbReference>
<dbReference type="Gene3D" id="3.30.750.24">
    <property type="entry name" value="STAS domain"/>
    <property type="match status" value="1"/>
</dbReference>
<dbReference type="CDD" id="cd07043">
    <property type="entry name" value="STAS_anti-anti-sigma_factors"/>
    <property type="match status" value="1"/>
</dbReference>
<evidence type="ECO:0000313" key="3">
    <source>
        <dbReference type="Proteomes" id="UP000244201"/>
    </source>
</evidence>
<accession>A0A2R4T8R4</accession>
<gene>
    <name evidence="2" type="ORF">SLUN_28170</name>
</gene>
<dbReference type="InterPro" id="IPR002645">
    <property type="entry name" value="STAS_dom"/>
</dbReference>
<dbReference type="OrthoDB" id="116243at2"/>
<dbReference type="GeneID" id="55659132"/>
<dbReference type="PROSITE" id="PS50801">
    <property type="entry name" value="STAS"/>
    <property type="match status" value="1"/>
</dbReference>
<dbReference type="AlphaFoldDB" id="A0A2R4T8R4"/>
<name>A0A2R4T8R4_9ACTN</name>
<organism evidence="2 3">
    <name type="scientific">Streptomyces lunaelactis</name>
    <dbReference type="NCBI Taxonomy" id="1535768"/>
    <lineage>
        <taxon>Bacteria</taxon>
        <taxon>Bacillati</taxon>
        <taxon>Actinomycetota</taxon>
        <taxon>Actinomycetes</taxon>
        <taxon>Kitasatosporales</taxon>
        <taxon>Streptomycetaceae</taxon>
        <taxon>Streptomyces</taxon>
    </lineage>
</organism>
<sequence length="117" mass="12787">MDAAGAEPLIRTAELRITRIRRPPGLKIEGVVDVHTHRHLRTALEAIGSTGGDLQLELSQLEFLDLGGLRMLIAFARTRDEGHHVELTGLAPHLRNVIALVGWDATPGLRLGAHRVN</sequence>
<dbReference type="KEGG" id="slk:SLUN_28170"/>